<feature type="signal peptide" evidence="1">
    <location>
        <begin position="1"/>
        <end position="20"/>
    </location>
</feature>
<evidence type="ECO:0000313" key="4">
    <source>
        <dbReference type="Proteomes" id="UP000800041"/>
    </source>
</evidence>
<gene>
    <name evidence="3" type="ORF">K402DRAFT_398775</name>
</gene>
<keyword evidence="1" id="KW-0732">Signal</keyword>
<organism evidence="3 4">
    <name type="scientific">Aulographum hederae CBS 113979</name>
    <dbReference type="NCBI Taxonomy" id="1176131"/>
    <lineage>
        <taxon>Eukaryota</taxon>
        <taxon>Fungi</taxon>
        <taxon>Dikarya</taxon>
        <taxon>Ascomycota</taxon>
        <taxon>Pezizomycotina</taxon>
        <taxon>Dothideomycetes</taxon>
        <taxon>Pleosporomycetidae</taxon>
        <taxon>Aulographales</taxon>
        <taxon>Aulographaceae</taxon>
    </lineage>
</organism>
<dbReference type="InterPro" id="IPR053183">
    <property type="entry name" value="ASL1"/>
</dbReference>
<sequence>MTMLCKLAAAAVLLASSAGGVPVFPTGSVSGAPYGMTNGTGPYAPTGTTHHGHGHVHHGHKHIHTTVTSLDYQYQTVYETVTAGSGNEGVSAVSEVAVSTPCTTASTVYETTTVNDVTVTVTVTPSTSQAGTTKAPMTSHAGLVDEPANESPAEFYPQPESSKFWGHDGHYSHGSFLPMVSSEGPVAATSSVEAPMVSSSVVESSSAYVAPIVTSSEAPIFSYPAETSTTPEATSSTVEVGFSTPEATSTAAEVSSSAPAPTSTVVEVTTSAPAPSSYYGVPVSQAPESSASAVASSAPSSGGSKRGLAYNDASLGSCFEGSRVQWGYNWGQLSSGLSSSFEYVPMLWGTSKGFPATWQESAEAAIAAGSTHLLGFNEPDGTNPDTQADMSTGEAATAFKQYMTEMFGGKAKLGSPAVTNGPAPMGIAWLEDFMGKCSGCGIDFAVVHWYGEPTDPKSFKDHVQAAHDKTGLPVWVTEFGCNSGTDDQISDFLRDVMSWMDGQEFVERYAYFMAKDGYLNTGTELSVYGRVYASG</sequence>
<dbReference type="SUPFAM" id="SSF51445">
    <property type="entry name" value="(Trans)glycosidases"/>
    <property type="match status" value="1"/>
</dbReference>
<name>A0A6G1GJU0_9PEZI</name>
<reference evidence="3" key="1">
    <citation type="journal article" date="2020" name="Stud. Mycol.">
        <title>101 Dothideomycetes genomes: a test case for predicting lifestyles and emergence of pathogens.</title>
        <authorList>
            <person name="Haridas S."/>
            <person name="Albert R."/>
            <person name="Binder M."/>
            <person name="Bloem J."/>
            <person name="Labutti K."/>
            <person name="Salamov A."/>
            <person name="Andreopoulos B."/>
            <person name="Baker S."/>
            <person name="Barry K."/>
            <person name="Bills G."/>
            <person name="Bluhm B."/>
            <person name="Cannon C."/>
            <person name="Castanera R."/>
            <person name="Culley D."/>
            <person name="Daum C."/>
            <person name="Ezra D."/>
            <person name="Gonzalez J."/>
            <person name="Henrissat B."/>
            <person name="Kuo A."/>
            <person name="Liang C."/>
            <person name="Lipzen A."/>
            <person name="Lutzoni F."/>
            <person name="Magnuson J."/>
            <person name="Mondo S."/>
            <person name="Nolan M."/>
            <person name="Ohm R."/>
            <person name="Pangilinan J."/>
            <person name="Park H.-J."/>
            <person name="Ramirez L."/>
            <person name="Alfaro M."/>
            <person name="Sun H."/>
            <person name="Tritt A."/>
            <person name="Yoshinaga Y."/>
            <person name="Zwiers L.-H."/>
            <person name="Turgeon B."/>
            <person name="Goodwin S."/>
            <person name="Spatafora J."/>
            <person name="Crous P."/>
            <person name="Grigoriev I."/>
        </authorList>
    </citation>
    <scope>NUCLEOTIDE SEQUENCE</scope>
    <source>
        <strain evidence="3">CBS 113979</strain>
    </source>
</reference>
<dbReference type="InterPro" id="IPR017853">
    <property type="entry name" value="GH"/>
</dbReference>
<dbReference type="InterPro" id="IPR024655">
    <property type="entry name" value="Asl1_glyco_hydro_catalytic"/>
</dbReference>
<dbReference type="EMBL" id="ML977205">
    <property type="protein sequence ID" value="KAF1981206.1"/>
    <property type="molecule type" value="Genomic_DNA"/>
</dbReference>
<dbReference type="AlphaFoldDB" id="A0A6G1GJU0"/>
<feature type="domain" description="Asl1-like glycosyl hydrolase catalytic" evidence="2">
    <location>
        <begin position="307"/>
        <end position="532"/>
    </location>
</feature>
<evidence type="ECO:0000256" key="1">
    <source>
        <dbReference type="SAM" id="SignalP"/>
    </source>
</evidence>
<evidence type="ECO:0000259" key="2">
    <source>
        <dbReference type="Pfam" id="PF11790"/>
    </source>
</evidence>
<evidence type="ECO:0000313" key="3">
    <source>
        <dbReference type="EMBL" id="KAF1981206.1"/>
    </source>
</evidence>
<keyword evidence="3" id="KW-0378">Hydrolase</keyword>
<keyword evidence="4" id="KW-1185">Reference proteome</keyword>
<feature type="chain" id="PRO_5026130531" evidence="1">
    <location>
        <begin position="21"/>
        <end position="535"/>
    </location>
</feature>
<dbReference type="Pfam" id="PF11790">
    <property type="entry name" value="Glyco_hydro_cc"/>
    <property type="match status" value="1"/>
</dbReference>
<dbReference type="Proteomes" id="UP000800041">
    <property type="component" value="Unassembled WGS sequence"/>
</dbReference>
<dbReference type="GO" id="GO:0009277">
    <property type="term" value="C:fungal-type cell wall"/>
    <property type="evidence" value="ECO:0007669"/>
    <property type="project" value="TreeGrafter"/>
</dbReference>
<dbReference type="Gene3D" id="3.20.20.80">
    <property type="entry name" value="Glycosidases"/>
    <property type="match status" value="1"/>
</dbReference>
<dbReference type="OrthoDB" id="43654at2759"/>
<dbReference type="PANTHER" id="PTHR34154:SF10">
    <property type="entry name" value="ASL1-LIKE GLYCOSYL HYDROLASE CATALYTIC DOMAIN-CONTAINING PROTEIN"/>
    <property type="match status" value="1"/>
</dbReference>
<accession>A0A6G1GJU0</accession>
<protein>
    <submittedName>
        <fullName evidence="3">Glycoside hydrolase family 128 protein</fullName>
    </submittedName>
</protein>
<dbReference type="GO" id="GO:0071966">
    <property type="term" value="P:fungal-type cell wall polysaccharide metabolic process"/>
    <property type="evidence" value="ECO:0007669"/>
    <property type="project" value="TreeGrafter"/>
</dbReference>
<dbReference type="PANTHER" id="PTHR34154">
    <property type="entry name" value="ALKALI-SENSITIVE LINKAGE PROTEIN 1"/>
    <property type="match status" value="1"/>
</dbReference>
<dbReference type="GO" id="GO:0016787">
    <property type="term" value="F:hydrolase activity"/>
    <property type="evidence" value="ECO:0007669"/>
    <property type="project" value="UniProtKB-KW"/>
</dbReference>
<proteinExistence type="predicted"/>